<evidence type="ECO:0000256" key="5">
    <source>
        <dbReference type="SAM" id="MobiDB-lite"/>
    </source>
</evidence>
<evidence type="ECO:0000313" key="7">
    <source>
        <dbReference type="EMBL" id="ORY01936.1"/>
    </source>
</evidence>
<sequence length="442" mass="49971">MLDSFLQKGRPLSSYALRHKGMEFASLPAFSSDTPFPFSLLLSEVEVAKCLEQELVKKTQQGSIVEYSTTLIKYSESYNRVRAFLQHEKNGCEIIECQYIIGCDGIDSVVRTGLHNDWDFEAFSSIGLWVLGDVTIDSPDIDDEEVTIFLHEEGLLTFYPFQSHNHRFRIVANLQDMNYRKVMLSDPKIPIGKTLSTSSEKSINLEFNRLTLIELQNLIQERVTVGKVTVETTTWTSYFSPLEGKATGFRRGRAFLCGDAAHSHSPISGFGHDLGIQDAHNLAWKLFLVLTGRASNSDLFLDSYSAEREPVAVAAIQKTIGVSRIKLLGQLINSEVLQTNPSYSQSPIIEYPLEHKEGMGRYLEANTAWKRYLHPVFETDREDQLLSSPSDVDAEYRAEKKPFFCGFVKESQPLLTKQDMHKSIGLENPEDVHRGDNTQKLD</sequence>
<dbReference type="Pfam" id="PF01494">
    <property type="entry name" value="FAD_binding_3"/>
    <property type="match status" value="1"/>
</dbReference>
<dbReference type="InterPro" id="IPR036188">
    <property type="entry name" value="FAD/NAD-bd_sf"/>
</dbReference>
<dbReference type="InterPro" id="IPR002938">
    <property type="entry name" value="FAD-bd"/>
</dbReference>
<evidence type="ECO:0000313" key="8">
    <source>
        <dbReference type="Proteomes" id="UP000193498"/>
    </source>
</evidence>
<comment type="cofactor">
    <cofactor evidence="1">
        <name>FAD</name>
        <dbReference type="ChEBI" id="CHEBI:57692"/>
    </cofactor>
</comment>
<dbReference type="Proteomes" id="UP000193498">
    <property type="component" value="Unassembled WGS sequence"/>
</dbReference>
<evidence type="ECO:0000259" key="6">
    <source>
        <dbReference type="Pfam" id="PF01494"/>
    </source>
</evidence>
<dbReference type="Gene3D" id="3.50.50.60">
    <property type="entry name" value="FAD/NAD(P)-binding domain"/>
    <property type="match status" value="1"/>
</dbReference>
<dbReference type="InterPro" id="IPR050641">
    <property type="entry name" value="RIFMO-like"/>
</dbReference>
<keyword evidence="4" id="KW-0560">Oxidoreductase</keyword>
<dbReference type="PANTHER" id="PTHR43004">
    <property type="entry name" value="TRK SYSTEM POTASSIUM UPTAKE PROTEIN"/>
    <property type="match status" value="1"/>
</dbReference>
<keyword evidence="8" id="KW-1185">Reference proteome</keyword>
<keyword evidence="2" id="KW-0285">Flavoprotein</keyword>
<keyword evidence="3" id="KW-0274">FAD</keyword>
<feature type="region of interest" description="Disordered" evidence="5">
    <location>
        <begin position="419"/>
        <end position="442"/>
    </location>
</feature>
<accession>A0A1Y1YVD8</accession>
<dbReference type="GO" id="GO:0071949">
    <property type="term" value="F:FAD binding"/>
    <property type="evidence" value="ECO:0007669"/>
    <property type="project" value="InterPro"/>
</dbReference>
<dbReference type="AlphaFoldDB" id="A0A1Y1YVD8"/>
<dbReference type="Gene3D" id="3.30.70.2450">
    <property type="match status" value="1"/>
</dbReference>
<dbReference type="PRINTS" id="PR00420">
    <property type="entry name" value="RNGMNOXGNASE"/>
</dbReference>
<dbReference type="PANTHER" id="PTHR43004:SF19">
    <property type="entry name" value="BINDING MONOOXYGENASE, PUTATIVE (JCVI)-RELATED"/>
    <property type="match status" value="1"/>
</dbReference>
<gene>
    <name evidence="7" type="ORF">K493DRAFT_405414</name>
</gene>
<dbReference type="GO" id="GO:0016709">
    <property type="term" value="F:oxidoreductase activity, acting on paired donors, with incorporation or reduction of molecular oxygen, NAD(P)H as one donor, and incorporation of one atom of oxygen"/>
    <property type="evidence" value="ECO:0007669"/>
    <property type="project" value="UniProtKB-ARBA"/>
</dbReference>
<evidence type="ECO:0000256" key="1">
    <source>
        <dbReference type="ARBA" id="ARBA00001974"/>
    </source>
</evidence>
<feature type="domain" description="FAD-binding" evidence="6">
    <location>
        <begin position="41"/>
        <end position="318"/>
    </location>
</feature>
<dbReference type="InParanoid" id="A0A1Y1YVD8"/>
<dbReference type="EMBL" id="MCFE01000063">
    <property type="protein sequence ID" value="ORY01936.1"/>
    <property type="molecule type" value="Genomic_DNA"/>
</dbReference>
<dbReference type="OrthoDB" id="2690153at2759"/>
<proteinExistence type="predicted"/>
<protein>
    <recommendedName>
        <fullName evidence="6">FAD-binding domain-containing protein</fullName>
    </recommendedName>
</protein>
<comment type="caution">
    <text evidence="7">The sequence shown here is derived from an EMBL/GenBank/DDBJ whole genome shotgun (WGS) entry which is preliminary data.</text>
</comment>
<dbReference type="STRING" id="1314790.A0A1Y1YVD8"/>
<evidence type="ECO:0000256" key="3">
    <source>
        <dbReference type="ARBA" id="ARBA00022827"/>
    </source>
</evidence>
<name>A0A1Y1YVD8_9FUNG</name>
<evidence type="ECO:0000256" key="2">
    <source>
        <dbReference type="ARBA" id="ARBA00022630"/>
    </source>
</evidence>
<evidence type="ECO:0000256" key="4">
    <source>
        <dbReference type="ARBA" id="ARBA00023002"/>
    </source>
</evidence>
<dbReference type="SUPFAM" id="SSF51905">
    <property type="entry name" value="FAD/NAD(P)-binding domain"/>
    <property type="match status" value="1"/>
</dbReference>
<organism evidence="7 8">
    <name type="scientific">Basidiobolus meristosporus CBS 931.73</name>
    <dbReference type="NCBI Taxonomy" id="1314790"/>
    <lineage>
        <taxon>Eukaryota</taxon>
        <taxon>Fungi</taxon>
        <taxon>Fungi incertae sedis</taxon>
        <taxon>Zoopagomycota</taxon>
        <taxon>Entomophthoromycotina</taxon>
        <taxon>Basidiobolomycetes</taxon>
        <taxon>Basidiobolales</taxon>
        <taxon>Basidiobolaceae</taxon>
        <taxon>Basidiobolus</taxon>
    </lineage>
</organism>
<reference evidence="7 8" key="1">
    <citation type="submission" date="2016-07" db="EMBL/GenBank/DDBJ databases">
        <title>Pervasive Adenine N6-methylation of Active Genes in Fungi.</title>
        <authorList>
            <consortium name="DOE Joint Genome Institute"/>
            <person name="Mondo S.J."/>
            <person name="Dannebaum R.O."/>
            <person name="Kuo R.C."/>
            <person name="Labutti K."/>
            <person name="Haridas S."/>
            <person name="Kuo A."/>
            <person name="Salamov A."/>
            <person name="Ahrendt S.R."/>
            <person name="Lipzen A."/>
            <person name="Sullivan W."/>
            <person name="Andreopoulos W.B."/>
            <person name="Clum A."/>
            <person name="Lindquist E."/>
            <person name="Daum C."/>
            <person name="Ramamoorthy G.K."/>
            <person name="Gryganskyi A."/>
            <person name="Culley D."/>
            <person name="Magnuson J.K."/>
            <person name="James T.Y."/>
            <person name="O'Malley M.A."/>
            <person name="Stajich J.E."/>
            <person name="Spatafora J.W."/>
            <person name="Visel A."/>
            <person name="Grigoriev I.V."/>
        </authorList>
    </citation>
    <scope>NUCLEOTIDE SEQUENCE [LARGE SCALE GENOMIC DNA]</scope>
    <source>
        <strain evidence="7 8">CBS 931.73</strain>
    </source>
</reference>